<dbReference type="EMBL" id="MHCU01000060">
    <property type="protein sequence ID" value="OGY26718.1"/>
    <property type="molecule type" value="Genomic_DNA"/>
</dbReference>
<sequence>MPTDSVRNESSAGEDPSRIWTSLASREEVLSMEQFRVDCEWTNSHYREFQEQYPRRWVAVYQGQIVATSKRDQASLIRILRRQGLPLEHVVIRYVHAKGEGRTQILLRAA</sequence>
<comment type="caution">
    <text evidence="1">The sequence shown here is derived from an EMBL/GenBank/DDBJ whole genome shotgun (WGS) entry which is preliminary data.</text>
</comment>
<evidence type="ECO:0000313" key="2">
    <source>
        <dbReference type="Proteomes" id="UP000176645"/>
    </source>
</evidence>
<name>A0A1G1WG66_9BACT</name>
<reference evidence="1 2" key="1">
    <citation type="journal article" date="2016" name="Nat. Commun.">
        <title>Thousands of microbial genomes shed light on interconnected biogeochemical processes in an aquifer system.</title>
        <authorList>
            <person name="Anantharaman K."/>
            <person name="Brown C.T."/>
            <person name="Hug L.A."/>
            <person name="Sharon I."/>
            <person name="Castelle C.J."/>
            <person name="Probst A.J."/>
            <person name="Thomas B.C."/>
            <person name="Singh A."/>
            <person name="Wilkins M.J."/>
            <person name="Karaoz U."/>
            <person name="Brodie E.L."/>
            <person name="Williams K.H."/>
            <person name="Hubbard S.S."/>
            <person name="Banfield J.F."/>
        </authorList>
    </citation>
    <scope>NUCLEOTIDE SEQUENCE [LARGE SCALE GENOMIC DNA]</scope>
</reference>
<protein>
    <recommendedName>
        <fullName evidence="3">DUF5678 domain-containing protein</fullName>
    </recommendedName>
</protein>
<proteinExistence type="predicted"/>
<dbReference type="Proteomes" id="UP000176645">
    <property type="component" value="Unassembled WGS sequence"/>
</dbReference>
<dbReference type="AlphaFoldDB" id="A0A1G1WG66"/>
<evidence type="ECO:0008006" key="3">
    <source>
        <dbReference type="Google" id="ProtNLM"/>
    </source>
</evidence>
<gene>
    <name evidence="1" type="ORF">A2Z42_04420</name>
</gene>
<evidence type="ECO:0000313" key="1">
    <source>
        <dbReference type="EMBL" id="OGY26718.1"/>
    </source>
</evidence>
<organism evidence="1 2">
    <name type="scientific">Candidatus Woykebacteria bacterium RBG_19FT_COMBO_43_10</name>
    <dbReference type="NCBI Taxonomy" id="1802598"/>
    <lineage>
        <taxon>Bacteria</taxon>
        <taxon>Candidatus Woykeibacteriota</taxon>
    </lineage>
</organism>
<accession>A0A1G1WG66</accession>